<dbReference type="EMBL" id="CAJVPW010064603">
    <property type="protein sequence ID" value="CAG8786090.1"/>
    <property type="molecule type" value="Genomic_DNA"/>
</dbReference>
<dbReference type="Proteomes" id="UP000789366">
    <property type="component" value="Unassembled WGS sequence"/>
</dbReference>
<keyword evidence="2" id="KW-1185">Reference proteome</keyword>
<accession>A0ACA9RBR6</accession>
<sequence>LRPVRGKYVFESQNWKLAVKRYALLTKPYRQSNEYFINGLNEMRLGKINEKFCEYIKGLSREIKYDNDDEPTRLYATVKSVDLCNQNKLNKLFKQTLVVYKAKDWSVAMKNDNKNQKPTHNDLIKHLDDATLAEKELKLKIGAKVMYIWNEKENLKLVNGSKGIIVGFRNGATIYRNNVPKLCSEFLIPIVKFNGIDEEIEIKLKIFQKRNYE</sequence>
<gene>
    <name evidence="1" type="ORF">SPELUC_LOCUS16805</name>
</gene>
<evidence type="ECO:0000313" key="2">
    <source>
        <dbReference type="Proteomes" id="UP000789366"/>
    </source>
</evidence>
<organism evidence="1 2">
    <name type="scientific">Cetraspora pellucida</name>
    <dbReference type="NCBI Taxonomy" id="1433469"/>
    <lineage>
        <taxon>Eukaryota</taxon>
        <taxon>Fungi</taxon>
        <taxon>Fungi incertae sedis</taxon>
        <taxon>Mucoromycota</taxon>
        <taxon>Glomeromycotina</taxon>
        <taxon>Glomeromycetes</taxon>
        <taxon>Diversisporales</taxon>
        <taxon>Gigasporaceae</taxon>
        <taxon>Cetraspora</taxon>
    </lineage>
</organism>
<feature type="non-terminal residue" evidence="1">
    <location>
        <position position="213"/>
    </location>
</feature>
<feature type="non-terminal residue" evidence="1">
    <location>
        <position position="1"/>
    </location>
</feature>
<protein>
    <submittedName>
        <fullName evidence="1">8189_t:CDS:1</fullName>
    </submittedName>
</protein>
<evidence type="ECO:0000313" key="1">
    <source>
        <dbReference type="EMBL" id="CAG8786090.1"/>
    </source>
</evidence>
<comment type="caution">
    <text evidence="1">The sequence shown here is derived from an EMBL/GenBank/DDBJ whole genome shotgun (WGS) entry which is preliminary data.</text>
</comment>
<proteinExistence type="predicted"/>
<reference evidence="1" key="1">
    <citation type="submission" date="2021-06" db="EMBL/GenBank/DDBJ databases">
        <authorList>
            <person name="Kallberg Y."/>
            <person name="Tangrot J."/>
            <person name="Rosling A."/>
        </authorList>
    </citation>
    <scope>NUCLEOTIDE SEQUENCE</scope>
    <source>
        <strain evidence="1">28 12/20/2015</strain>
    </source>
</reference>
<name>A0ACA9RBR6_9GLOM</name>